<dbReference type="PANTHER" id="PTHR35265">
    <property type="entry name" value="LEUKOSIALIN"/>
    <property type="match status" value="1"/>
</dbReference>
<dbReference type="GO" id="GO:0004888">
    <property type="term" value="F:transmembrane signaling receptor activity"/>
    <property type="evidence" value="ECO:0007669"/>
    <property type="project" value="InterPro"/>
</dbReference>
<sequence length="456" mass="50747">MAAVQIPFFSHFLGNLLQTEIKYPQNSWTKSEKIIAVVKDPVILPISSMTVDVPFELMVHGNKTSPMFDRRTGMVISDSAKLLCDFNNEFACQWGAEIGRWAIIEKGIESVADQVLLPSYPAALVLQGPVMLASDPIRCQTGPGKLMFRYWSNGDILLQTCLIDYGSDRRLIECIDQSTTTGKESHIAVFDFIRSIKGPFTLNLIPQWARGVKNRFLVIDEIAYIGECSDTDSNHNSTVPSELQPTTIHAAIVTTSGLSDTLTMKGFSAAEEKSAMFEILGLEDSCNYLNHGLTKKPWTLRNRGYGYPLNAKTDIRPVSPNGQFVSTILDPGDVAILESPEINATRSLNVLLFQYFRPSQMTTIRLCLGSRYTITLTTVAEFTRCPSILQPLASMNMLRWNTIHVQLPPGTTQFFIVAHNSERSDTRVAVGLDNMRVAICYPRGVAPDHNDEVEDE</sequence>
<accession>A0A0K0D409</accession>
<dbReference type="PANTHER" id="PTHR35265:SF1">
    <property type="entry name" value="LEUKOSIALIN"/>
    <property type="match status" value="1"/>
</dbReference>
<dbReference type="WBParaSite" id="ACAC_0000480401-mRNA-1">
    <property type="protein sequence ID" value="ACAC_0000480401-mRNA-1"/>
    <property type="gene ID" value="ACAC_0000480401"/>
</dbReference>
<evidence type="ECO:0000313" key="2">
    <source>
        <dbReference type="WBParaSite" id="ACAC_0000480401-mRNA-1"/>
    </source>
</evidence>
<organism evidence="1 2">
    <name type="scientific">Angiostrongylus cantonensis</name>
    <name type="common">Rat lungworm</name>
    <dbReference type="NCBI Taxonomy" id="6313"/>
    <lineage>
        <taxon>Eukaryota</taxon>
        <taxon>Metazoa</taxon>
        <taxon>Ecdysozoa</taxon>
        <taxon>Nematoda</taxon>
        <taxon>Chromadorea</taxon>
        <taxon>Rhabditida</taxon>
        <taxon>Rhabditina</taxon>
        <taxon>Rhabditomorpha</taxon>
        <taxon>Strongyloidea</taxon>
        <taxon>Metastrongylidae</taxon>
        <taxon>Angiostrongylus</taxon>
    </lineage>
</organism>
<reference evidence="2" key="2">
    <citation type="submission" date="2017-02" db="UniProtKB">
        <authorList>
            <consortium name="WormBaseParasite"/>
        </authorList>
    </citation>
    <scope>IDENTIFICATION</scope>
</reference>
<reference evidence="1" key="1">
    <citation type="submission" date="2012-09" db="EMBL/GenBank/DDBJ databases">
        <authorList>
            <person name="Martin A.A."/>
        </authorList>
    </citation>
    <scope>NUCLEOTIDE SEQUENCE</scope>
</reference>
<dbReference type="Proteomes" id="UP000035642">
    <property type="component" value="Unassembled WGS sequence"/>
</dbReference>
<keyword evidence="1" id="KW-1185">Reference proteome</keyword>
<evidence type="ECO:0000313" key="1">
    <source>
        <dbReference type="Proteomes" id="UP000035642"/>
    </source>
</evidence>
<protein>
    <submittedName>
        <fullName evidence="2">MAM domain-containing protein</fullName>
    </submittedName>
</protein>
<proteinExistence type="predicted"/>
<dbReference type="Gene3D" id="2.60.120.200">
    <property type="match status" value="1"/>
</dbReference>
<dbReference type="InterPro" id="IPR038829">
    <property type="entry name" value="Leukosialin"/>
</dbReference>
<dbReference type="InterPro" id="IPR013320">
    <property type="entry name" value="ConA-like_dom_sf"/>
</dbReference>
<dbReference type="AlphaFoldDB" id="A0A0K0D409"/>
<name>A0A0K0D409_ANGCA</name>
<dbReference type="SUPFAM" id="SSF49899">
    <property type="entry name" value="Concanavalin A-like lectins/glucanases"/>
    <property type="match status" value="1"/>
</dbReference>